<dbReference type="AlphaFoldDB" id="A0A1F8EGX4"/>
<evidence type="ECO:0000313" key="1">
    <source>
        <dbReference type="EMBL" id="OGN00053.1"/>
    </source>
</evidence>
<dbReference type="Proteomes" id="UP000177117">
    <property type="component" value="Unassembled WGS sequence"/>
</dbReference>
<protein>
    <submittedName>
        <fullName evidence="1">Uncharacterized protein</fullName>
    </submittedName>
</protein>
<evidence type="ECO:0000313" key="2">
    <source>
        <dbReference type="Proteomes" id="UP000177117"/>
    </source>
</evidence>
<organism evidence="1 2">
    <name type="scientific">Candidatus Yanofskybacteria bacterium RIFCSPHIGHO2_01_FULL_41_53</name>
    <dbReference type="NCBI Taxonomy" id="1802663"/>
    <lineage>
        <taxon>Bacteria</taxon>
        <taxon>Candidatus Yanofskyibacteriota</taxon>
    </lineage>
</organism>
<accession>A0A1F8EGX4</accession>
<gene>
    <name evidence="1" type="ORF">A2650_05215</name>
</gene>
<dbReference type="EMBL" id="MGJD01000030">
    <property type="protein sequence ID" value="OGN00053.1"/>
    <property type="molecule type" value="Genomic_DNA"/>
</dbReference>
<proteinExistence type="predicted"/>
<name>A0A1F8EGX4_9BACT</name>
<sequence>MRMAVYIQVLLMTYGNASMNTMTKNQHIQNIEVNMSSFTMKCVEMRMMLVKEKSILNQAWANAT</sequence>
<reference evidence="1 2" key="1">
    <citation type="journal article" date="2016" name="Nat. Commun.">
        <title>Thousands of microbial genomes shed light on interconnected biogeochemical processes in an aquifer system.</title>
        <authorList>
            <person name="Anantharaman K."/>
            <person name="Brown C.T."/>
            <person name="Hug L.A."/>
            <person name="Sharon I."/>
            <person name="Castelle C.J."/>
            <person name="Probst A.J."/>
            <person name="Thomas B.C."/>
            <person name="Singh A."/>
            <person name="Wilkins M.J."/>
            <person name="Karaoz U."/>
            <person name="Brodie E.L."/>
            <person name="Williams K.H."/>
            <person name="Hubbard S.S."/>
            <person name="Banfield J.F."/>
        </authorList>
    </citation>
    <scope>NUCLEOTIDE SEQUENCE [LARGE SCALE GENOMIC DNA]</scope>
</reference>
<comment type="caution">
    <text evidence="1">The sequence shown here is derived from an EMBL/GenBank/DDBJ whole genome shotgun (WGS) entry which is preliminary data.</text>
</comment>